<gene>
    <name evidence="6" type="ORF">NAPIS_ORF00779</name>
    <name evidence="5" type="ORF">NAPIS_ORF01966</name>
</gene>
<evidence type="ECO:0000313" key="7">
    <source>
        <dbReference type="Proteomes" id="UP000053780"/>
    </source>
</evidence>
<dbReference type="OrthoDB" id="2199793at2759"/>
<keyword evidence="2 3" id="KW-0472">Membrane</keyword>
<evidence type="ECO:0000313" key="5">
    <source>
        <dbReference type="EMBL" id="EQB60472.1"/>
    </source>
</evidence>
<keyword evidence="7" id="KW-1185">Reference proteome</keyword>
<keyword evidence="3" id="KW-1133">Transmembrane helix</keyword>
<dbReference type="EMBL" id="KE647114">
    <property type="protein sequence ID" value="EQB61652.1"/>
    <property type="molecule type" value="Genomic_DNA"/>
</dbReference>
<dbReference type="GO" id="GO:0016020">
    <property type="term" value="C:membrane"/>
    <property type="evidence" value="ECO:0007669"/>
    <property type="project" value="UniProtKB-SubCell"/>
</dbReference>
<sequence length="115" mass="14206">MYKIHVPRNPLKKEIYFLENFPQKLQFVISKQEYIYFIRKINSIFKPKYSILYILKVLTIIPLLFTKKNIYDDDLDKLIREINNDLLKKHICITHPKYNNYLYLEIIYFNKEDVR</sequence>
<reference evidence="6 7" key="2">
    <citation type="journal article" date="2013" name="BMC Genomics">
        <title>Genome sequencing and comparative genomics of honey bee microsporidia, Nosema apis reveal novel insights into host-parasite interactions.</title>
        <authorList>
            <person name="Chen Yp."/>
            <person name="Pettis J.S."/>
            <person name="Zhao Y."/>
            <person name="Liu X."/>
            <person name="Tallon L.J."/>
            <person name="Sadzewicz L.D."/>
            <person name="Li R."/>
            <person name="Zheng H."/>
            <person name="Huang S."/>
            <person name="Zhang X."/>
            <person name="Hamilton M.C."/>
            <person name="Pernal S.F."/>
            <person name="Melathopoulos A.P."/>
            <person name="Yan X."/>
            <person name="Evans J.D."/>
        </authorList>
    </citation>
    <scope>NUCLEOTIDE SEQUENCE [LARGE SCALE GENOMIC DNA]</scope>
    <source>
        <strain evidence="6 7">BRL 01</strain>
    </source>
</reference>
<comment type="subcellular location">
    <subcellularLocation>
        <location evidence="1">Membrane</location>
    </subcellularLocation>
</comment>
<dbReference type="VEuPathDB" id="MicrosporidiaDB:NAPIS_ORF00779"/>
<proteinExistence type="predicted"/>
<dbReference type="EMBL" id="KE647284">
    <property type="protein sequence ID" value="EQB60472.1"/>
    <property type="molecule type" value="Genomic_DNA"/>
</dbReference>
<feature type="transmembrane region" description="Helical" evidence="3">
    <location>
        <begin position="49"/>
        <end position="65"/>
    </location>
</feature>
<evidence type="ECO:0000256" key="3">
    <source>
        <dbReference type="SAM" id="Phobius"/>
    </source>
</evidence>
<organism evidence="6 7">
    <name type="scientific">Vairimorpha apis BRL 01</name>
    <dbReference type="NCBI Taxonomy" id="1037528"/>
    <lineage>
        <taxon>Eukaryota</taxon>
        <taxon>Fungi</taxon>
        <taxon>Fungi incertae sedis</taxon>
        <taxon>Microsporidia</taxon>
        <taxon>Nosematidae</taxon>
        <taxon>Vairimorpha</taxon>
    </lineage>
</organism>
<name>T0L297_9MICR</name>
<dbReference type="AlphaFoldDB" id="T0L297"/>
<dbReference type="Proteomes" id="UP000053780">
    <property type="component" value="Unassembled WGS sequence"/>
</dbReference>
<accession>T0L297</accession>
<protein>
    <recommendedName>
        <fullName evidence="4">Golgin subfamily A member 7/ERF4 domain-containing protein</fullName>
    </recommendedName>
</protein>
<reference evidence="6" key="1">
    <citation type="submission" date="2012-12" db="EMBL/GenBank/DDBJ databases">
        <authorList>
            <person name="Chen Y.P."/>
            <person name="Pettis J.S."/>
            <person name="Zhao Y."/>
            <person name="Liu X."/>
            <person name="Tallon L.J."/>
            <person name="Sadzewicz L.D."/>
            <person name="Li R."/>
            <person name="Zheng H."/>
            <person name="Huang S."/>
            <person name="Zhang X."/>
            <person name="Hamilton M.C."/>
            <person name="Pernal S.F."/>
            <person name="Melathopoulos A.P."/>
            <person name="Yan X."/>
            <person name="Evans J.D."/>
        </authorList>
    </citation>
    <scope>NUCLEOTIDE SEQUENCE</scope>
    <source>
        <strain evidence="6">BRL 01</strain>
    </source>
</reference>
<evidence type="ECO:0000313" key="6">
    <source>
        <dbReference type="EMBL" id="EQB61652.1"/>
    </source>
</evidence>
<feature type="domain" description="Golgin subfamily A member 7/ERF4" evidence="4">
    <location>
        <begin position="4"/>
        <end position="105"/>
    </location>
</feature>
<keyword evidence="3" id="KW-0812">Transmembrane</keyword>
<evidence type="ECO:0000256" key="2">
    <source>
        <dbReference type="ARBA" id="ARBA00023136"/>
    </source>
</evidence>
<dbReference type="InterPro" id="IPR019383">
    <property type="entry name" value="Golgin_A_7/ERF4"/>
</dbReference>
<dbReference type="VEuPathDB" id="MicrosporidiaDB:NAPIS_ORF01966"/>
<dbReference type="Pfam" id="PF10256">
    <property type="entry name" value="Erf4"/>
    <property type="match status" value="1"/>
</dbReference>
<evidence type="ECO:0000259" key="4">
    <source>
        <dbReference type="Pfam" id="PF10256"/>
    </source>
</evidence>
<evidence type="ECO:0000256" key="1">
    <source>
        <dbReference type="ARBA" id="ARBA00004370"/>
    </source>
</evidence>
<dbReference type="HOGENOM" id="CLU_2109713_0_0_1"/>